<accession>A0ABS4VR52</accession>
<gene>
    <name evidence="11" type="ORF">JOF36_002103</name>
</gene>
<keyword evidence="8" id="KW-0902">Two-component regulatory system</keyword>
<dbReference type="Proteomes" id="UP001519295">
    <property type="component" value="Unassembled WGS sequence"/>
</dbReference>
<keyword evidence="4" id="KW-0808">Transferase</keyword>
<keyword evidence="12" id="KW-1185">Reference proteome</keyword>
<keyword evidence="3" id="KW-0597">Phosphoprotein</keyword>
<protein>
    <recommendedName>
        <fullName evidence="2">histidine kinase</fullName>
        <ecNumber evidence="2">2.7.13.3</ecNumber>
    </recommendedName>
</protein>
<keyword evidence="9" id="KW-1133">Transmembrane helix</keyword>
<evidence type="ECO:0000256" key="6">
    <source>
        <dbReference type="ARBA" id="ARBA00022777"/>
    </source>
</evidence>
<evidence type="ECO:0000256" key="5">
    <source>
        <dbReference type="ARBA" id="ARBA00022741"/>
    </source>
</evidence>
<keyword evidence="9" id="KW-0472">Membrane</keyword>
<dbReference type="InterPro" id="IPR036890">
    <property type="entry name" value="HATPase_C_sf"/>
</dbReference>
<dbReference type="EMBL" id="JAGINU010000001">
    <property type="protein sequence ID" value="MBP2366407.1"/>
    <property type="molecule type" value="Genomic_DNA"/>
</dbReference>
<evidence type="ECO:0000256" key="8">
    <source>
        <dbReference type="ARBA" id="ARBA00023012"/>
    </source>
</evidence>
<sequence length="403" mass="41143">MAAVVAYAATGGADTALAAAVGLGVLLWCPWLLGRWLRARAALGRAGWSFAARWEEQARIAEHDARMRERARLAADMHDVVGHDLARAALRLGGLELDRTLPDTARDAVGEARAQVSAAAEHLAQAVSALAADRAPASGGGEVEAIVEGVRAAGAEVELVPADPAPVLDGAAPAVPALVVRVVREGLTNAVKHAGGAPVEVSIARRADALDVVLRTRGVTGRPTAPGAGHGLPALAADVGALGGTLEHGRSAEDHLLAVRLPVRPVDGDAGPPTVEAARRTAMGAVRRSRSTAVRGIAAAFAVSVLLVAGYRVADAATSVLPVATFDALTSGTARSVVEAALPLRTRTDGTGIPRPPGTWCEHYSASADPLSPDLHRLCWADGVLVGKDLIVRSATDPGTIGT</sequence>
<evidence type="ECO:0000256" key="7">
    <source>
        <dbReference type="ARBA" id="ARBA00022840"/>
    </source>
</evidence>
<organism evidence="11 12">
    <name type="scientific">Pseudonocardia parietis</name>
    <dbReference type="NCBI Taxonomy" id="570936"/>
    <lineage>
        <taxon>Bacteria</taxon>
        <taxon>Bacillati</taxon>
        <taxon>Actinomycetota</taxon>
        <taxon>Actinomycetes</taxon>
        <taxon>Pseudonocardiales</taxon>
        <taxon>Pseudonocardiaceae</taxon>
        <taxon>Pseudonocardia</taxon>
    </lineage>
</organism>
<name>A0ABS4VR52_9PSEU</name>
<dbReference type="Gene3D" id="1.20.5.1930">
    <property type="match status" value="1"/>
</dbReference>
<feature type="transmembrane region" description="Helical" evidence="9">
    <location>
        <begin position="15"/>
        <end position="33"/>
    </location>
</feature>
<proteinExistence type="predicted"/>
<dbReference type="Pfam" id="PF07730">
    <property type="entry name" value="HisKA_3"/>
    <property type="match status" value="1"/>
</dbReference>
<evidence type="ECO:0000313" key="12">
    <source>
        <dbReference type="Proteomes" id="UP001519295"/>
    </source>
</evidence>
<dbReference type="Gene3D" id="3.30.565.10">
    <property type="entry name" value="Histidine kinase-like ATPase, C-terminal domain"/>
    <property type="match status" value="1"/>
</dbReference>
<dbReference type="PANTHER" id="PTHR24421:SF10">
    <property type="entry name" value="NITRATE_NITRITE SENSOR PROTEIN NARQ"/>
    <property type="match status" value="1"/>
</dbReference>
<keyword evidence="9" id="KW-0812">Transmembrane</keyword>
<dbReference type="PANTHER" id="PTHR24421">
    <property type="entry name" value="NITRATE/NITRITE SENSOR PROTEIN NARX-RELATED"/>
    <property type="match status" value="1"/>
</dbReference>
<evidence type="ECO:0000256" key="3">
    <source>
        <dbReference type="ARBA" id="ARBA00022553"/>
    </source>
</evidence>
<evidence type="ECO:0000256" key="4">
    <source>
        <dbReference type="ARBA" id="ARBA00022679"/>
    </source>
</evidence>
<feature type="domain" description="Signal transduction histidine kinase subgroup 3 dimerisation and phosphoacceptor" evidence="10">
    <location>
        <begin position="69"/>
        <end position="131"/>
    </location>
</feature>
<dbReference type="RefSeq" id="WP_210026459.1">
    <property type="nucleotide sequence ID" value="NZ_JAGINU010000001.1"/>
</dbReference>
<reference evidence="11 12" key="1">
    <citation type="submission" date="2021-03" db="EMBL/GenBank/DDBJ databases">
        <title>Sequencing the genomes of 1000 actinobacteria strains.</title>
        <authorList>
            <person name="Klenk H.-P."/>
        </authorList>
    </citation>
    <scope>NUCLEOTIDE SEQUENCE [LARGE SCALE GENOMIC DNA]</scope>
    <source>
        <strain evidence="11 12">DSM 45256</strain>
    </source>
</reference>
<evidence type="ECO:0000256" key="9">
    <source>
        <dbReference type="SAM" id="Phobius"/>
    </source>
</evidence>
<dbReference type="InterPro" id="IPR011712">
    <property type="entry name" value="Sig_transdc_His_kin_sub3_dim/P"/>
</dbReference>
<keyword evidence="7" id="KW-0067">ATP-binding</keyword>
<dbReference type="InterPro" id="IPR050482">
    <property type="entry name" value="Sensor_HK_TwoCompSys"/>
</dbReference>
<evidence type="ECO:0000259" key="10">
    <source>
        <dbReference type="Pfam" id="PF07730"/>
    </source>
</evidence>
<evidence type="ECO:0000256" key="2">
    <source>
        <dbReference type="ARBA" id="ARBA00012438"/>
    </source>
</evidence>
<comment type="caution">
    <text evidence="11">The sequence shown here is derived from an EMBL/GenBank/DDBJ whole genome shotgun (WGS) entry which is preliminary data.</text>
</comment>
<evidence type="ECO:0000256" key="1">
    <source>
        <dbReference type="ARBA" id="ARBA00000085"/>
    </source>
</evidence>
<dbReference type="SUPFAM" id="SSF55874">
    <property type="entry name" value="ATPase domain of HSP90 chaperone/DNA topoisomerase II/histidine kinase"/>
    <property type="match status" value="1"/>
</dbReference>
<feature type="transmembrane region" description="Helical" evidence="9">
    <location>
        <begin position="293"/>
        <end position="314"/>
    </location>
</feature>
<keyword evidence="5" id="KW-0547">Nucleotide-binding</keyword>
<dbReference type="EC" id="2.7.13.3" evidence="2"/>
<dbReference type="CDD" id="cd16917">
    <property type="entry name" value="HATPase_UhpB-NarQ-NarX-like"/>
    <property type="match status" value="1"/>
</dbReference>
<evidence type="ECO:0000313" key="11">
    <source>
        <dbReference type="EMBL" id="MBP2366407.1"/>
    </source>
</evidence>
<keyword evidence="6" id="KW-0418">Kinase</keyword>
<comment type="catalytic activity">
    <reaction evidence="1">
        <text>ATP + protein L-histidine = ADP + protein N-phospho-L-histidine.</text>
        <dbReference type="EC" id="2.7.13.3"/>
    </reaction>
</comment>